<sequence>MKFDIQFDEVHKIAIQIEELAHKLAAETSKEGSRDENSIYVYSAEIARLAFPITPTVDGARPARPLCIHYPSLVKIENTFRNRRLDILTDNVDSQRKSMDQ</sequence>
<proteinExistence type="predicted"/>
<protein>
    <submittedName>
        <fullName evidence="1">Uncharacterized protein</fullName>
    </submittedName>
</protein>
<dbReference type="RefSeq" id="WP_156343259.1">
    <property type="nucleotide sequence ID" value="NZ_CACRTA010000013.1"/>
</dbReference>
<gene>
    <name evidence="1" type="ORF">BVLFYP11_01029</name>
</gene>
<name>A0A6N2S418_PHOVU</name>
<organism evidence="1">
    <name type="scientific">Phocaeicola vulgatus</name>
    <name type="common">Bacteroides vulgatus</name>
    <dbReference type="NCBI Taxonomy" id="821"/>
    <lineage>
        <taxon>Bacteria</taxon>
        <taxon>Pseudomonadati</taxon>
        <taxon>Bacteroidota</taxon>
        <taxon>Bacteroidia</taxon>
        <taxon>Bacteroidales</taxon>
        <taxon>Bacteroidaceae</taxon>
        <taxon>Phocaeicola</taxon>
    </lineage>
</organism>
<dbReference type="AlphaFoldDB" id="A0A6N2S418"/>
<accession>A0A6N2S418</accession>
<dbReference type="EMBL" id="CACRTA010000013">
    <property type="protein sequence ID" value="VYS87876.1"/>
    <property type="molecule type" value="Genomic_DNA"/>
</dbReference>
<reference evidence="1" key="1">
    <citation type="submission" date="2019-11" db="EMBL/GenBank/DDBJ databases">
        <authorList>
            <person name="Feng L."/>
        </authorList>
    </citation>
    <scope>NUCLEOTIDE SEQUENCE</scope>
    <source>
        <strain evidence="1">BvulgatusLFYP11</strain>
    </source>
</reference>
<evidence type="ECO:0000313" key="1">
    <source>
        <dbReference type="EMBL" id="VYS87876.1"/>
    </source>
</evidence>